<dbReference type="AlphaFoldDB" id="A0A4C1XV74"/>
<dbReference type="EMBL" id="BGZK01000973">
    <property type="protein sequence ID" value="GBP66963.1"/>
    <property type="molecule type" value="Genomic_DNA"/>
</dbReference>
<evidence type="ECO:0000313" key="2">
    <source>
        <dbReference type="Proteomes" id="UP000299102"/>
    </source>
</evidence>
<protein>
    <submittedName>
        <fullName evidence="1">Uncharacterized protein</fullName>
    </submittedName>
</protein>
<sequence>MQLKEKIAEASVSLVRRIQNLKDNLGREAWVKIGCGSFNKTFVRARFTCPRREGPLQIMFRGSSTLGIFNLTLKTFQRFY</sequence>
<organism evidence="1 2">
    <name type="scientific">Eumeta variegata</name>
    <name type="common">Bagworm moth</name>
    <name type="synonym">Eumeta japonica</name>
    <dbReference type="NCBI Taxonomy" id="151549"/>
    <lineage>
        <taxon>Eukaryota</taxon>
        <taxon>Metazoa</taxon>
        <taxon>Ecdysozoa</taxon>
        <taxon>Arthropoda</taxon>
        <taxon>Hexapoda</taxon>
        <taxon>Insecta</taxon>
        <taxon>Pterygota</taxon>
        <taxon>Neoptera</taxon>
        <taxon>Endopterygota</taxon>
        <taxon>Lepidoptera</taxon>
        <taxon>Glossata</taxon>
        <taxon>Ditrysia</taxon>
        <taxon>Tineoidea</taxon>
        <taxon>Psychidae</taxon>
        <taxon>Oiketicinae</taxon>
        <taxon>Eumeta</taxon>
    </lineage>
</organism>
<name>A0A4C1XV74_EUMVA</name>
<evidence type="ECO:0000313" key="1">
    <source>
        <dbReference type="EMBL" id="GBP66963.1"/>
    </source>
</evidence>
<accession>A0A4C1XV74</accession>
<keyword evidence="2" id="KW-1185">Reference proteome</keyword>
<proteinExistence type="predicted"/>
<reference evidence="1 2" key="1">
    <citation type="journal article" date="2019" name="Commun. Biol.">
        <title>The bagworm genome reveals a unique fibroin gene that provides high tensile strength.</title>
        <authorList>
            <person name="Kono N."/>
            <person name="Nakamura H."/>
            <person name="Ohtoshi R."/>
            <person name="Tomita M."/>
            <person name="Numata K."/>
            <person name="Arakawa K."/>
        </authorList>
    </citation>
    <scope>NUCLEOTIDE SEQUENCE [LARGE SCALE GENOMIC DNA]</scope>
</reference>
<gene>
    <name evidence="1" type="ORF">EVAR_49938_1</name>
</gene>
<comment type="caution">
    <text evidence="1">The sequence shown here is derived from an EMBL/GenBank/DDBJ whole genome shotgun (WGS) entry which is preliminary data.</text>
</comment>
<dbReference type="Proteomes" id="UP000299102">
    <property type="component" value="Unassembled WGS sequence"/>
</dbReference>